<comment type="caution">
    <text evidence="1">The sequence shown here is derived from an EMBL/GenBank/DDBJ whole genome shotgun (WGS) entry which is preliminary data.</text>
</comment>
<dbReference type="Proteomes" id="UP001163324">
    <property type="component" value="Chromosome 3"/>
</dbReference>
<proteinExistence type="predicted"/>
<evidence type="ECO:0000313" key="1">
    <source>
        <dbReference type="EMBL" id="KAI9901371.1"/>
    </source>
</evidence>
<gene>
    <name evidence="1" type="ORF">N3K66_003188</name>
</gene>
<protein>
    <submittedName>
        <fullName evidence="1">Uncharacterized protein</fullName>
    </submittedName>
</protein>
<evidence type="ECO:0000313" key="2">
    <source>
        <dbReference type="Proteomes" id="UP001163324"/>
    </source>
</evidence>
<keyword evidence="2" id="KW-1185">Reference proteome</keyword>
<dbReference type="EMBL" id="CM047942">
    <property type="protein sequence ID" value="KAI9901371.1"/>
    <property type="molecule type" value="Genomic_DNA"/>
</dbReference>
<accession>A0ACC0V609</accession>
<organism evidence="1 2">
    <name type="scientific">Trichothecium roseum</name>
    <dbReference type="NCBI Taxonomy" id="47278"/>
    <lineage>
        <taxon>Eukaryota</taxon>
        <taxon>Fungi</taxon>
        <taxon>Dikarya</taxon>
        <taxon>Ascomycota</taxon>
        <taxon>Pezizomycotina</taxon>
        <taxon>Sordariomycetes</taxon>
        <taxon>Hypocreomycetidae</taxon>
        <taxon>Hypocreales</taxon>
        <taxon>Hypocreales incertae sedis</taxon>
        <taxon>Trichothecium</taxon>
    </lineage>
</organism>
<reference evidence="1" key="1">
    <citation type="submission" date="2022-10" db="EMBL/GenBank/DDBJ databases">
        <title>Complete Genome of Trichothecium roseum strain YXFP-22015, a Plant Pathogen Isolated from Citrus.</title>
        <authorList>
            <person name="Wang Y."/>
            <person name="Zhu L."/>
        </authorList>
    </citation>
    <scope>NUCLEOTIDE SEQUENCE</scope>
    <source>
        <strain evidence="1">YXFP-22015</strain>
    </source>
</reference>
<sequence length="529" mass="56765">MAGSLHDDAERAPLLSRPPAPAPSSHDVEEVHAEGIHTDLHRGLGQRHLAMLGIAGSIGTGLFLGLGAAVLRAGPLGALLGYATIGVLVCAVQLALAEAAALWPLPGGFVAHADLLVDPAWGMALGWNLVYGNVLSIPGEITAMCVLFRFWGWAEHLSPAVLIVVFIAVTLAIGMARVSVFGEVEYAFAWLKVALVIGLIVLGLAIDVGAVPGTEALGFRYWREPGPFVDFIAQGGWGRFLGYWSVMTGAVFSFAGTESIAMAAAETRNPQKAIPAACKGVFLRIFIFYMLAVFVVGLLVPSNDARLTDTPTSTAQSPFVIAASAAGIPLIPSIVNSVVITSAWSASNQSLLAGTRVLYGLAARGHAPKVFLRTTSWGAPWVCVSFFGVFMTLSFMSLSEGALTVFWWLVSLTSAGVLISWSAILWNHLTLRRALDAQQIPVSRLPWHNKWTVYTSKLGLVMSITILLTSGFTVFTRGNWDPNQFVSSYLDIPLVLSVFLVWKYVKKTRSVSLKEIPIMEALNKTYQDA</sequence>
<name>A0ACC0V609_9HYPO</name>